<evidence type="ECO:0000256" key="3">
    <source>
        <dbReference type="PROSITE-ProRule" id="PRU01122"/>
    </source>
</evidence>
<dbReference type="Gene3D" id="1.10.8.60">
    <property type="match status" value="1"/>
</dbReference>
<dbReference type="RefSeq" id="XP_012333632.1">
    <property type="nucleotide sequence ID" value="XM_012478209.1"/>
</dbReference>
<dbReference type="PROSITE" id="PS51787">
    <property type="entry name" value="LON_N"/>
    <property type="match status" value="1"/>
</dbReference>
<feature type="active site" evidence="3">
    <location>
        <position position="909"/>
    </location>
</feature>
<dbReference type="Gene3D" id="1.20.58.1480">
    <property type="match status" value="1"/>
</dbReference>
<protein>
    <submittedName>
        <fullName evidence="7">ATP-dependent protease La</fullName>
    </submittedName>
</protein>
<dbReference type="InterPro" id="IPR027065">
    <property type="entry name" value="Lon_Prtase"/>
</dbReference>
<feature type="domain" description="Lon proteolytic" evidence="5">
    <location>
        <begin position="839"/>
        <end position="1003"/>
    </location>
</feature>
<proteinExistence type="inferred from homology"/>
<organism evidence="7 8">
    <name type="scientific">Plasmodium fragile</name>
    <dbReference type="NCBI Taxonomy" id="5857"/>
    <lineage>
        <taxon>Eukaryota</taxon>
        <taxon>Sar</taxon>
        <taxon>Alveolata</taxon>
        <taxon>Apicomplexa</taxon>
        <taxon>Aconoidasida</taxon>
        <taxon>Haemosporida</taxon>
        <taxon>Plasmodiidae</taxon>
        <taxon>Plasmodium</taxon>
        <taxon>Plasmodium (Plasmodium)</taxon>
    </lineage>
</organism>
<dbReference type="Pfam" id="PF05362">
    <property type="entry name" value="Lon_C"/>
    <property type="match status" value="1"/>
</dbReference>
<evidence type="ECO:0000259" key="6">
    <source>
        <dbReference type="PROSITE" id="PS51787"/>
    </source>
</evidence>
<name>A0A0D9QRX4_PLAFR</name>
<dbReference type="Proteomes" id="UP000054561">
    <property type="component" value="Unassembled WGS sequence"/>
</dbReference>
<dbReference type="EMBL" id="KQ001648">
    <property type="protein sequence ID" value="KJP89850.1"/>
    <property type="molecule type" value="Genomic_DNA"/>
</dbReference>
<gene>
    <name evidence="7" type="ORF">AK88_00561</name>
</gene>
<dbReference type="Gene3D" id="3.40.50.300">
    <property type="entry name" value="P-loop containing nucleotide triphosphate hydrolases"/>
    <property type="match status" value="1"/>
</dbReference>
<dbReference type="InterPro" id="IPR020568">
    <property type="entry name" value="Ribosomal_Su5_D2-typ_SF"/>
</dbReference>
<dbReference type="GO" id="GO:0030163">
    <property type="term" value="P:protein catabolic process"/>
    <property type="evidence" value="ECO:0007669"/>
    <property type="project" value="InterPro"/>
</dbReference>
<dbReference type="GO" id="GO:0006508">
    <property type="term" value="P:proteolysis"/>
    <property type="evidence" value="ECO:0007669"/>
    <property type="project" value="UniProtKB-KW"/>
</dbReference>
<dbReference type="InterPro" id="IPR003593">
    <property type="entry name" value="AAA+_ATPase"/>
</dbReference>
<dbReference type="GO" id="GO:0004176">
    <property type="term" value="F:ATP-dependent peptidase activity"/>
    <property type="evidence" value="ECO:0007669"/>
    <property type="project" value="UniProtKB-UniRule"/>
</dbReference>
<reference evidence="7 8" key="1">
    <citation type="submission" date="2014-03" db="EMBL/GenBank/DDBJ databases">
        <title>The Genome Sequence of Plasmodium fragile nilgiri.</title>
        <authorList>
            <consortium name="The Broad Institute Genomics Platform"/>
            <consortium name="The Broad Institute Genome Sequencing Center for Infectious Disease"/>
            <person name="Neafsey D."/>
            <person name="Duraisingh M."/>
            <person name="Young S.K."/>
            <person name="Zeng Q."/>
            <person name="Gargeya S."/>
            <person name="Abouelleil A."/>
            <person name="Alvarado L."/>
            <person name="Chapman S.B."/>
            <person name="Gainer-Dewar J."/>
            <person name="Goldberg J."/>
            <person name="Griggs A."/>
            <person name="Gujja S."/>
            <person name="Hansen M."/>
            <person name="Howarth C."/>
            <person name="Imamovic A."/>
            <person name="Larimer J."/>
            <person name="Pearson M."/>
            <person name="Poon T.W."/>
            <person name="Priest M."/>
            <person name="Roberts A."/>
            <person name="Saif S."/>
            <person name="Shea T."/>
            <person name="Sykes S."/>
            <person name="Wortman J."/>
            <person name="Nusbaum C."/>
            <person name="Birren B."/>
        </authorList>
    </citation>
    <scope>NUCLEOTIDE SEQUENCE [LARGE SCALE GENOMIC DNA]</scope>
    <source>
        <strain evidence="8">nilgiri</strain>
    </source>
</reference>
<dbReference type="SMART" id="SM00382">
    <property type="entry name" value="AAA"/>
    <property type="match status" value="1"/>
</dbReference>
<dbReference type="Pfam" id="PF02190">
    <property type="entry name" value="LON_substr_bdg"/>
    <property type="match status" value="1"/>
</dbReference>
<evidence type="ECO:0000313" key="8">
    <source>
        <dbReference type="Proteomes" id="UP000054561"/>
    </source>
</evidence>
<dbReference type="OMA" id="WLTNIPW"/>
<dbReference type="PANTHER" id="PTHR10046">
    <property type="entry name" value="ATP DEPENDENT LON PROTEASE FAMILY MEMBER"/>
    <property type="match status" value="1"/>
</dbReference>
<evidence type="ECO:0000313" key="7">
    <source>
        <dbReference type="EMBL" id="KJP89850.1"/>
    </source>
</evidence>
<dbReference type="GO" id="GO:0004252">
    <property type="term" value="F:serine-type endopeptidase activity"/>
    <property type="evidence" value="ECO:0007669"/>
    <property type="project" value="UniProtKB-UniRule"/>
</dbReference>
<comment type="similarity">
    <text evidence="3">Belongs to the peptidase S16 family.</text>
</comment>
<accession>A0A0D9QRX4</accession>
<dbReference type="InterPro" id="IPR014721">
    <property type="entry name" value="Ribsml_uS5_D2-typ_fold_subgr"/>
</dbReference>
<dbReference type="InterPro" id="IPR003959">
    <property type="entry name" value="ATPase_AAA_core"/>
</dbReference>
<keyword evidence="8" id="KW-1185">Reference proteome</keyword>
<dbReference type="SUPFAM" id="SSF54211">
    <property type="entry name" value="Ribosomal protein S5 domain 2-like"/>
    <property type="match status" value="1"/>
</dbReference>
<dbReference type="PRINTS" id="PR00830">
    <property type="entry name" value="ENDOLAPTASE"/>
</dbReference>
<dbReference type="GO" id="GO:0016887">
    <property type="term" value="F:ATP hydrolysis activity"/>
    <property type="evidence" value="ECO:0007669"/>
    <property type="project" value="InterPro"/>
</dbReference>
<evidence type="ECO:0000256" key="2">
    <source>
        <dbReference type="ARBA" id="ARBA00022825"/>
    </source>
</evidence>
<keyword evidence="3" id="KW-0378">Hydrolase</keyword>
<evidence type="ECO:0000259" key="5">
    <source>
        <dbReference type="PROSITE" id="PS51786"/>
    </source>
</evidence>
<dbReference type="AlphaFoldDB" id="A0A0D9QRX4"/>
<dbReference type="SMART" id="SM00464">
    <property type="entry name" value="LON"/>
    <property type="match status" value="1"/>
</dbReference>
<dbReference type="Pfam" id="PF00004">
    <property type="entry name" value="AAA"/>
    <property type="match status" value="1"/>
</dbReference>
<evidence type="ECO:0000256" key="1">
    <source>
        <dbReference type="ARBA" id="ARBA00022670"/>
    </source>
</evidence>
<feature type="region of interest" description="Disordered" evidence="4">
    <location>
        <begin position="147"/>
        <end position="196"/>
    </location>
</feature>
<dbReference type="GeneID" id="24265875"/>
<dbReference type="InterPro" id="IPR027417">
    <property type="entry name" value="P-loop_NTPase"/>
</dbReference>
<dbReference type="InterPro" id="IPR003111">
    <property type="entry name" value="Lon_prtase_N"/>
</dbReference>
<dbReference type="OrthoDB" id="2411602at2759"/>
<keyword evidence="2 3" id="KW-0720">Serine protease</keyword>
<dbReference type="InterPro" id="IPR008269">
    <property type="entry name" value="Lon_proteolytic"/>
</dbReference>
<dbReference type="PROSITE" id="PS51786">
    <property type="entry name" value="LON_PROTEOLYTIC"/>
    <property type="match status" value="1"/>
</dbReference>
<feature type="domain" description="Lon N-terminal" evidence="6">
    <location>
        <begin position="45"/>
        <end position="322"/>
    </location>
</feature>
<dbReference type="SUPFAM" id="SSF52540">
    <property type="entry name" value="P-loop containing nucleoside triphosphate hydrolases"/>
    <property type="match status" value="1"/>
</dbReference>
<feature type="active site" evidence="3">
    <location>
        <position position="952"/>
    </location>
</feature>
<feature type="compositionally biased region" description="Basic and acidic residues" evidence="4">
    <location>
        <begin position="147"/>
        <end position="193"/>
    </location>
</feature>
<sequence>MRPIYVLLKCRSEFGRTGRQYYRSIKLRGKKDTQPVSTIIRAKEVECFSLLNKPLFPGLSYVLNADRNLVKSFEKCKKKSAHIGLFLLKNVENEQVGGFSTDAQFIMDMPVGGKTVLKKDISFINDVEDVYHCGSVGLIREVLYNDDQPRNDTEGRRSPAEKIPQKSSALDRTERVVCSRDDSHDGKERDERTGSLLDQSKHMHRVVIEIAEKVKIEKWVKGNTAHVDVIKEHISCTRNGKQIKAYQMEVVDKIKEIIQINSACSVEYNLLLKYYDVKNVYSLVNLVGSITMGNRNSLQALLEKTDIEDQLATCLDLLNEDILLLKMKKELSTNLKNKFNDEKEKLMIRECISNLKKKIGEKTDHEILCDNFLAKFQSKRSHMDEEASTAILREINKFALYNEHCNDYASTYQYLNTVLSIPFGKYAPLCEDISACERTLTQSHYGMQQVKKYILEYVGLYILNKNVKPKILTLVGCPGIGKTSICKSISSALQLPHYVINMNNITNMNELIGHRRTYVNSYEGKIVQALISTNVMNPLIVLDEIDKMSFTNGNLYSTLLNLVDSSQNKAYKDVYVNFPINLERAFFICTANSVEHIPETLLDRMEIVNVYPYTNEEKIFIFKNYLEKKLQEETKVTNVHLNMSEELLLYLIQHYTNENGIRQFYSLVYNIYKKRAFMLLKGVTGRVDLGVHNLHVLHKYVSFDFLRQRGGVQAIPCRNEGMIKSLAFTEDGGQVVTIEVVGLAGGNSNVHCTDAFLRNTAQGEELLLVQPTPRRNQFAMADETMHPSALLRSSQLGKRGGEDVCHHGMAAAPTSSHMVEPPFIDADNPPFAIQKGSEGTHGIKHLERTWPPDPYQIVITGNVGKIMQESILIANTLATHLMKKVVPTFQGQYLHINLSECDVKKDGPSAGVNFVTSIVSYYLKTAVSSSVCMTGEITLNGHVVKIGGLVEKMIVARNFGIRTLIIPRDNAQDYELLPSAVKGNIRVLYVHHYYQIFNFLFPKFGPLSP</sequence>
<evidence type="ECO:0000256" key="4">
    <source>
        <dbReference type="SAM" id="MobiDB-lite"/>
    </source>
</evidence>
<keyword evidence="1 3" id="KW-0645">Protease</keyword>
<dbReference type="GO" id="GO:0005524">
    <property type="term" value="F:ATP binding"/>
    <property type="evidence" value="ECO:0007669"/>
    <property type="project" value="InterPro"/>
</dbReference>
<dbReference type="VEuPathDB" id="PlasmoDB:AK88_00561"/>
<dbReference type="Gene3D" id="3.30.230.10">
    <property type="match status" value="1"/>
</dbReference>